<gene>
    <name evidence="1" type="ORF">CWI38_0136p0030</name>
</gene>
<reference evidence="1 2" key="1">
    <citation type="submission" date="2017-12" db="EMBL/GenBank/DDBJ databases">
        <authorList>
            <person name="Pombert J.-F."/>
            <person name="Haag K.L."/>
            <person name="Ebert D."/>
        </authorList>
    </citation>
    <scope>NUCLEOTIDE SEQUENCE [LARGE SCALE GENOMIC DNA]</scope>
    <source>
        <strain evidence="1">IL-G-3</strain>
    </source>
</reference>
<comment type="caution">
    <text evidence="1">The sequence shown here is derived from an EMBL/GenBank/DDBJ whole genome shotgun (WGS) entry which is preliminary data.</text>
</comment>
<name>A0A4Q9M3I1_9MICR</name>
<keyword evidence="2" id="KW-1185">Reference proteome</keyword>
<dbReference type="EMBL" id="PITK01000136">
    <property type="protein sequence ID" value="TBU20076.1"/>
    <property type="molecule type" value="Genomic_DNA"/>
</dbReference>
<organism evidence="1 2">
    <name type="scientific">Hamiltosporidium tvaerminnensis</name>
    <dbReference type="NCBI Taxonomy" id="1176355"/>
    <lineage>
        <taxon>Eukaryota</taxon>
        <taxon>Fungi</taxon>
        <taxon>Fungi incertae sedis</taxon>
        <taxon>Microsporidia</taxon>
        <taxon>Dubosqiidae</taxon>
        <taxon>Hamiltosporidium</taxon>
    </lineage>
</organism>
<evidence type="ECO:0000313" key="1">
    <source>
        <dbReference type="EMBL" id="TBU20076.1"/>
    </source>
</evidence>
<accession>A0A4Q9M3I1</accession>
<proteinExistence type="predicted"/>
<sequence>MFLDCKYNINQILNKEYIEIRVDTTIKTDNIPHGSKNKHIPIKFLMVEMGKLRKYNMLNNNLGLINKFSAEIISYGITNNDICEPNAEESWDKAFLREVHKRLKPTLKQVKLEFNLNETLDLERDNKVVKMVIKAF</sequence>
<evidence type="ECO:0000313" key="2">
    <source>
        <dbReference type="Proteomes" id="UP000292282"/>
    </source>
</evidence>
<dbReference type="VEuPathDB" id="MicrosporidiaDB:CWI38_0136p0030"/>
<dbReference type="OrthoDB" id="8015698at2759"/>
<protein>
    <submittedName>
        <fullName evidence="1">Uncharacterized protein</fullName>
    </submittedName>
</protein>
<dbReference type="AlphaFoldDB" id="A0A4Q9M3I1"/>
<dbReference type="Proteomes" id="UP000292282">
    <property type="component" value="Unassembled WGS sequence"/>
</dbReference>